<evidence type="ECO:0000313" key="2">
    <source>
        <dbReference type="EMBL" id="MBK9980873.1"/>
    </source>
</evidence>
<evidence type="ECO:0000313" key="3">
    <source>
        <dbReference type="Proteomes" id="UP000808337"/>
    </source>
</evidence>
<evidence type="ECO:0000259" key="1">
    <source>
        <dbReference type="Pfam" id="PF18480"/>
    </source>
</evidence>
<organism evidence="2 3">
    <name type="scientific">Candidatus Opimibacter skivensis</name>
    <dbReference type="NCBI Taxonomy" id="2982028"/>
    <lineage>
        <taxon>Bacteria</taxon>
        <taxon>Pseudomonadati</taxon>
        <taxon>Bacteroidota</taxon>
        <taxon>Saprospiria</taxon>
        <taxon>Saprospirales</taxon>
        <taxon>Saprospiraceae</taxon>
        <taxon>Candidatus Opimibacter</taxon>
    </lineage>
</organism>
<dbReference type="Proteomes" id="UP000808337">
    <property type="component" value="Unassembled WGS sequence"/>
</dbReference>
<proteinExistence type="predicted"/>
<sequence>MKLLFDQNISFRIINKIIDIFPEAISVRELQKENPHDFEIWKYAKTNEYSIVTFDSDFIDLSNLKGFPPKIIWLRIGNTSTKNIAERLRIEKENIANFIKSESAFLEIN</sequence>
<dbReference type="Pfam" id="PF18480">
    <property type="entry name" value="DUF5615"/>
    <property type="match status" value="1"/>
</dbReference>
<gene>
    <name evidence="2" type="ORF">IPP15_00370</name>
</gene>
<feature type="domain" description="DUF5615" evidence="1">
    <location>
        <begin position="1"/>
        <end position="102"/>
    </location>
</feature>
<reference evidence="2 3" key="1">
    <citation type="submission" date="2020-10" db="EMBL/GenBank/DDBJ databases">
        <title>Connecting structure to function with the recovery of over 1000 high-quality activated sludge metagenome-assembled genomes encoding full-length rRNA genes using long-read sequencing.</title>
        <authorList>
            <person name="Singleton C.M."/>
            <person name="Petriglieri F."/>
            <person name="Kristensen J.M."/>
            <person name="Kirkegaard R.H."/>
            <person name="Michaelsen T.Y."/>
            <person name="Andersen M.H."/>
            <person name="Karst S.M."/>
            <person name="Dueholm M.S."/>
            <person name="Nielsen P.H."/>
            <person name="Albertsen M."/>
        </authorList>
    </citation>
    <scope>NUCLEOTIDE SEQUENCE [LARGE SCALE GENOMIC DNA]</scope>
    <source>
        <strain evidence="2">Ribe_18-Q3-R11-54_MAXAC.273</strain>
    </source>
</reference>
<name>A0A9D7SRV5_9BACT</name>
<dbReference type="InterPro" id="IPR041049">
    <property type="entry name" value="DUF5615"/>
</dbReference>
<protein>
    <submittedName>
        <fullName evidence="2">DUF5615 family PIN-like protein</fullName>
    </submittedName>
</protein>
<comment type="caution">
    <text evidence="2">The sequence shown here is derived from an EMBL/GenBank/DDBJ whole genome shotgun (WGS) entry which is preliminary data.</text>
</comment>
<accession>A0A9D7SRV5</accession>
<dbReference type="AlphaFoldDB" id="A0A9D7SRV5"/>
<dbReference type="EMBL" id="JADKGY010000001">
    <property type="protein sequence ID" value="MBK9980873.1"/>
    <property type="molecule type" value="Genomic_DNA"/>
</dbReference>